<dbReference type="AlphaFoldDB" id="A0A7S2UGL8"/>
<dbReference type="Gene3D" id="1.20.90.10">
    <property type="entry name" value="Phospholipase A2 domain"/>
    <property type="match status" value="1"/>
</dbReference>
<dbReference type="GO" id="GO:0050482">
    <property type="term" value="P:arachidonate secretion"/>
    <property type="evidence" value="ECO:0007669"/>
    <property type="project" value="InterPro"/>
</dbReference>
<dbReference type="SUPFAM" id="SSF48619">
    <property type="entry name" value="Phospholipase A2, PLA2"/>
    <property type="match status" value="1"/>
</dbReference>
<sequence length="213" mass="23306">MMIYSIHLFTVLVAASVRVAYSKTCEEQCESLPGAMAQFGQTDMSFQNALSTYKYGQYCGTNNFASNKIFRPNPCNPVDEACFHHEMCYLQNGIQTSSAVMPSMKRMECTKEFIERIRSGLGQGCELANDDDLCEKTSPCPYEENAEHLLCLFCGIFFTDAIALQKIGHFPSAFSICTGGGTALSRDKSGYLLASVAQTLAGLPTSTACEVQI</sequence>
<dbReference type="GO" id="GO:0004623">
    <property type="term" value="F:phospholipase A2 activity"/>
    <property type="evidence" value="ECO:0007669"/>
    <property type="project" value="InterPro"/>
</dbReference>
<gene>
    <name evidence="2" type="ORF">ASEP1449_LOCUS10792</name>
</gene>
<feature type="signal peptide" evidence="1">
    <location>
        <begin position="1"/>
        <end position="22"/>
    </location>
</feature>
<organism evidence="2">
    <name type="scientific">Attheya septentrionalis</name>
    <dbReference type="NCBI Taxonomy" id="420275"/>
    <lineage>
        <taxon>Eukaryota</taxon>
        <taxon>Sar</taxon>
        <taxon>Stramenopiles</taxon>
        <taxon>Ochrophyta</taxon>
        <taxon>Bacillariophyta</taxon>
        <taxon>Coscinodiscophyceae</taxon>
        <taxon>Chaetocerotophycidae</taxon>
        <taxon>Chaetocerotales</taxon>
        <taxon>Attheyaceae</taxon>
        <taxon>Attheya</taxon>
    </lineage>
</organism>
<proteinExistence type="predicted"/>
<dbReference type="InterPro" id="IPR036444">
    <property type="entry name" value="PLipase_A2_dom_sf"/>
</dbReference>
<evidence type="ECO:0000313" key="2">
    <source>
        <dbReference type="EMBL" id="CAD9818960.1"/>
    </source>
</evidence>
<evidence type="ECO:0000256" key="1">
    <source>
        <dbReference type="SAM" id="SignalP"/>
    </source>
</evidence>
<dbReference type="GO" id="GO:0006644">
    <property type="term" value="P:phospholipid metabolic process"/>
    <property type="evidence" value="ECO:0007669"/>
    <property type="project" value="InterPro"/>
</dbReference>
<accession>A0A7S2UGL8</accession>
<protein>
    <recommendedName>
        <fullName evidence="3">Phospholipase A2 domain-containing protein</fullName>
    </recommendedName>
</protein>
<reference evidence="2" key="1">
    <citation type="submission" date="2021-01" db="EMBL/GenBank/DDBJ databases">
        <authorList>
            <person name="Corre E."/>
            <person name="Pelletier E."/>
            <person name="Niang G."/>
            <person name="Scheremetjew M."/>
            <person name="Finn R."/>
            <person name="Kale V."/>
            <person name="Holt S."/>
            <person name="Cochrane G."/>
            <person name="Meng A."/>
            <person name="Brown T."/>
            <person name="Cohen L."/>
        </authorList>
    </citation>
    <scope>NUCLEOTIDE SEQUENCE</scope>
    <source>
        <strain evidence="2">CCMP2084</strain>
    </source>
</reference>
<evidence type="ECO:0008006" key="3">
    <source>
        <dbReference type="Google" id="ProtNLM"/>
    </source>
</evidence>
<keyword evidence="1" id="KW-0732">Signal</keyword>
<feature type="chain" id="PRO_5030901161" description="Phospholipase A2 domain-containing protein" evidence="1">
    <location>
        <begin position="23"/>
        <end position="213"/>
    </location>
</feature>
<name>A0A7S2UGL8_9STRA</name>
<dbReference type="EMBL" id="HBHQ01016164">
    <property type="protein sequence ID" value="CAD9818960.1"/>
    <property type="molecule type" value="Transcribed_RNA"/>
</dbReference>